<protein>
    <submittedName>
        <fullName evidence="1">Tryptophan decarboxylase TDC1</fullName>
    </submittedName>
</protein>
<dbReference type="EMBL" id="CM045764">
    <property type="protein sequence ID" value="KAI8008317.1"/>
    <property type="molecule type" value="Genomic_DNA"/>
</dbReference>
<evidence type="ECO:0000313" key="2">
    <source>
        <dbReference type="Proteomes" id="UP001060215"/>
    </source>
</evidence>
<sequence length="226" mass="24754">MCFNSVGFNWLVSPAATELEMVVINWLANMLKLSKSFMFSGTSGGVIQGTTNEAIICTHIAARDCAFEIVGIHNIGRLVVYGSDQSHSTYTKACKLVGIFPCNIRLLPTSTDTCFSLSLVVLRRVIEVDVVDGLVPFYVCVTTSTIVVDPLDGLADVVVDYGVWLHVDAAYGGSACICPEFWHYLNGLLVKALSTNQEYLKNKPSESDLVVDYKDWQVGMGSRFYG</sequence>
<gene>
    <name evidence="1" type="ORF">LOK49_LG07G01718</name>
</gene>
<proteinExistence type="predicted"/>
<organism evidence="1 2">
    <name type="scientific">Camellia lanceoleosa</name>
    <dbReference type="NCBI Taxonomy" id="1840588"/>
    <lineage>
        <taxon>Eukaryota</taxon>
        <taxon>Viridiplantae</taxon>
        <taxon>Streptophyta</taxon>
        <taxon>Embryophyta</taxon>
        <taxon>Tracheophyta</taxon>
        <taxon>Spermatophyta</taxon>
        <taxon>Magnoliopsida</taxon>
        <taxon>eudicotyledons</taxon>
        <taxon>Gunneridae</taxon>
        <taxon>Pentapetalae</taxon>
        <taxon>asterids</taxon>
        <taxon>Ericales</taxon>
        <taxon>Theaceae</taxon>
        <taxon>Camellia</taxon>
    </lineage>
</organism>
<reference evidence="1 2" key="1">
    <citation type="journal article" date="2022" name="Plant J.">
        <title>Chromosome-level genome of Camellia lanceoleosa provides a valuable resource for understanding genome evolution and self-incompatibility.</title>
        <authorList>
            <person name="Gong W."/>
            <person name="Xiao S."/>
            <person name="Wang L."/>
            <person name="Liao Z."/>
            <person name="Chang Y."/>
            <person name="Mo W."/>
            <person name="Hu G."/>
            <person name="Li W."/>
            <person name="Zhao G."/>
            <person name="Zhu H."/>
            <person name="Hu X."/>
            <person name="Ji K."/>
            <person name="Xiang X."/>
            <person name="Song Q."/>
            <person name="Yuan D."/>
            <person name="Jin S."/>
            <person name="Zhang L."/>
        </authorList>
    </citation>
    <scope>NUCLEOTIDE SEQUENCE [LARGE SCALE GENOMIC DNA]</scope>
    <source>
        <strain evidence="1">SQ_2022a</strain>
    </source>
</reference>
<comment type="caution">
    <text evidence="1">The sequence shown here is derived from an EMBL/GenBank/DDBJ whole genome shotgun (WGS) entry which is preliminary data.</text>
</comment>
<name>A0ACC0H6A6_9ERIC</name>
<accession>A0ACC0H6A6</accession>
<dbReference type="Proteomes" id="UP001060215">
    <property type="component" value="Chromosome 7"/>
</dbReference>
<evidence type="ECO:0000313" key="1">
    <source>
        <dbReference type="EMBL" id="KAI8008317.1"/>
    </source>
</evidence>
<keyword evidence="2" id="KW-1185">Reference proteome</keyword>